<keyword evidence="12" id="KW-1185">Reference proteome</keyword>
<name>A0AAD9KGX1_RIDPI</name>
<dbReference type="Gene3D" id="3.30.70.1230">
    <property type="entry name" value="Nucleotide cyclase"/>
    <property type="match status" value="1"/>
</dbReference>
<dbReference type="Pfam" id="PF00211">
    <property type="entry name" value="Guanylate_cyc"/>
    <property type="match status" value="1"/>
</dbReference>
<dbReference type="GO" id="GO:0004016">
    <property type="term" value="F:adenylate cyclase activity"/>
    <property type="evidence" value="ECO:0007669"/>
    <property type="project" value="TreeGrafter"/>
</dbReference>
<evidence type="ECO:0000256" key="7">
    <source>
        <dbReference type="RuleBase" id="RU000405"/>
    </source>
</evidence>
<dbReference type="PANTHER" id="PTHR11920:SF335">
    <property type="entry name" value="GUANYLATE CYCLASE"/>
    <property type="match status" value="1"/>
</dbReference>
<evidence type="ECO:0000256" key="4">
    <source>
        <dbReference type="ARBA" id="ARBA00022989"/>
    </source>
</evidence>
<feature type="domain" description="Guanylate cyclase" evidence="10">
    <location>
        <begin position="442"/>
        <end position="572"/>
    </location>
</feature>
<evidence type="ECO:0000256" key="5">
    <source>
        <dbReference type="ARBA" id="ARBA00023136"/>
    </source>
</evidence>
<comment type="similarity">
    <text evidence="7">Belongs to the adenylyl cyclase class-4/guanylyl cyclase family.</text>
</comment>
<evidence type="ECO:0000256" key="6">
    <source>
        <dbReference type="ARBA" id="ARBA00023239"/>
    </source>
</evidence>
<dbReference type="SMART" id="SM00044">
    <property type="entry name" value="CYCc"/>
    <property type="match status" value="1"/>
</dbReference>
<dbReference type="Proteomes" id="UP001209878">
    <property type="component" value="Unassembled WGS sequence"/>
</dbReference>
<comment type="subcellular location">
    <subcellularLocation>
        <location evidence="1">Membrane</location>
    </subcellularLocation>
</comment>
<evidence type="ECO:0000256" key="8">
    <source>
        <dbReference type="SAM" id="MobiDB-lite"/>
    </source>
</evidence>
<dbReference type="InterPro" id="IPR001054">
    <property type="entry name" value="A/G_cyclase"/>
</dbReference>
<dbReference type="InterPro" id="IPR029787">
    <property type="entry name" value="Nucleotide_cyclase"/>
</dbReference>
<dbReference type="GO" id="GO:0000166">
    <property type="term" value="F:nucleotide binding"/>
    <property type="evidence" value="ECO:0007669"/>
    <property type="project" value="UniProtKB-KW"/>
</dbReference>
<dbReference type="GO" id="GO:0005886">
    <property type="term" value="C:plasma membrane"/>
    <property type="evidence" value="ECO:0007669"/>
    <property type="project" value="TreeGrafter"/>
</dbReference>
<evidence type="ECO:0000256" key="9">
    <source>
        <dbReference type="SAM" id="Phobius"/>
    </source>
</evidence>
<proteinExistence type="inferred from homology"/>
<keyword evidence="3" id="KW-0547">Nucleotide-binding</keyword>
<dbReference type="InterPro" id="IPR018297">
    <property type="entry name" value="A/G_cyclase_CS"/>
</dbReference>
<organism evidence="11 12">
    <name type="scientific">Ridgeia piscesae</name>
    <name type="common">Tubeworm</name>
    <dbReference type="NCBI Taxonomy" id="27915"/>
    <lineage>
        <taxon>Eukaryota</taxon>
        <taxon>Metazoa</taxon>
        <taxon>Spiralia</taxon>
        <taxon>Lophotrochozoa</taxon>
        <taxon>Annelida</taxon>
        <taxon>Polychaeta</taxon>
        <taxon>Sedentaria</taxon>
        <taxon>Canalipalpata</taxon>
        <taxon>Sabellida</taxon>
        <taxon>Siboglinidae</taxon>
        <taxon>Ridgeia</taxon>
    </lineage>
</organism>
<dbReference type="PROSITE" id="PS50125">
    <property type="entry name" value="GUANYLATE_CYCLASE_2"/>
    <property type="match status" value="1"/>
</dbReference>
<feature type="region of interest" description="Disordered" evidence="8">
    <location>
        <begin position="1"/>
        <end position="25"/>
    </location>
</feature>
<evidence type="ECO:0000256" key="1">
    <source>
        <dbReference type="ARBA" id="ARBA00004370"/>
    </source>
</evidence>
<gene>
    <name evidence="11" type="ORF">NP493_1127g02045</name>
</gene>
<dbReference type="InterPro" id="IPR013587">
    <property type="entry name" value="Nitrate/nitrite_sensing"/>
</dbReference>
<evidence type="ECO:0000313" key="12">
    <source>
        <dbReference type="Proteomes" id="UP001209878"/>
    </source>
</evidence>
<dbReference type="InterPro" id="IPR050401">
    <property type="entry name" value="Cyclic_nucleotide_synthase"/>
</dbReference>
<comment type="caution">
    <text evidence="11">The sequence shown here is derived from an EMBL/GenBank/DDBJ whole genome shotgun (WGS) entry which is preliminary data.</text>
</comment>
<protein>
    <recommendedName>
        <fullName evidence="10">Guanylate cyclase domain-containing protein</fullName>
    </recommendedName>
</protein>
<keyword evidence="6 7" id="KW-0456">Lyase</keyword>
<feature type="transmembrane region" description="Helical" evidence="9">
    <location>
        <begin position="361"/>
        <end position="379"/>
    </location>
</feature>
<dbReference type="GO" id="GO:0001653">
    <property type="term" value="F:peptide receptor activity"/>
    <property type="evidence" value="ECO:0007669"/>
    <property type="project" value="TreeGrafter"/>
</dbReference>
<dbReference type="Gene3D" id="6.10.250.780">
    <property type="match status" value="1"/>
</dbReference>
<evidence type="ECO:0000259" key="10">
    <source>
        <dbReference type="PROSITE" id="PS50125"/>
    </source>
</evidence>
<dbReference type="EMBL" id="JAODUO010001128">
    <property type="protein sequence ID" value="KAK2170885.1"/>
    <property type="molecule type" value="Genomic_DNA"/>
</dbReference>
<keyword evidence="5 9" id="KW-0472">Membrane</keyword>
<dbReference type="AlphaFoldDB" id="A0AAD9KGX1"/>
<dbReference type="CDD" id="cd07302">
    <property type="entry name" value="CHD"/>
    <property type="match status" value="1"/>
</dbReference>
<dbReference type="PROSITE" id="PS00452">
    <property type="entry name" value="GUANYLATE_CYCLASE_1"/>
    <property type="match status" value="1"/>
</dbReference>
<evidence type="ECO:0000313" key="11">
    <source>
        <dbReference type="EMBL" id="KAK2170885.1"/>
    </source>
</evidence>
<dbReference type="GO" id="GO:0035556">
    <property type="term" value="P:intracellular signal transduction"/>
    <property type="evidence" value="ECO:0007669"/>
    <property type="project" value="InterPro"/>
</dbReference>
<evidence type="ECO:0000256" key="2">
    <source>
        <dbReference type="ARBA" id="ARBA00022692"/>
    </source>
</evidence>
<dbReference type="Pfam" id="PF08376">
    <property type="entry name" value="NIT"/>
    <property type="match status" value="1"/>
</dbReference>
<evidence type="ECO:0000256" key="3">
    <source>
        <dbReference type="ARBA" id="ARBA00022741"/>
    </source>
</evidence>
<feature type="transmembrane region" description="Helical" evidence="9">
    <location>
        <begin position="60"/>
        <end position="80"/>
    </location>
</feature>
<keyword evidence="4 9" id="KW-1133">Transmembrane helix</keyword>
<dbReference type="GO" id="GO:0007168">
    <property type="term" value="P:receptor guanylyl cyclase signaling pathway"/>
    <property type="evidence" value="ECO:0007669"/>
    <property type="project" value="TreeGrafter"/>
</dbReference>
<keyword evidence="2 9" id="KW-0812">Transmembrane</keyword>
<dbReference type="SUPFAM" id="SSF55073">
    <property type="entry name" value="Nucleotide cyclase"/>
    <property type="match status" value="1"/>
</dbReference>
<sequence length="637" mass="71260">MNSGREQTDSDDEDTTRPRARHKPRRCSCCRLRRHVRVFDELSEEDLASDQNDMRQTVRLMTILLIPVAGFISVVLVDLFRSRSANRLAHAAETAFHQSLAVATLVSSLQVERGTTAMFISSGKTSAKATAEVSEAREATNRNIYAVSRWPTGTATTAPIQSMRAVRGAVETHRRSVIYGDVTIEANIAFYTNITLAMLNSMSDNIVLPNEGRIWIRFVAFNAILLAGDAVGIQRALGASFYAACFLSNGNLEWFKRLETEANNYMNQMAYYSETAMHAFRDGLAELDPLQAELAHHKRHVTNASYIQECETWSKADRVTNGIYFFGNMTTYIQLLGSLRKGMVCKIVVELKQMGAKEHRLLIIYSTTTAVVVIITLIITTCVRNMTERIGMYARMVARESAELRRERRRSERLKYRLLPPGVATAIKTDGKHRAETFDSVTVCVCDVVNLPNTTAMCTPTQVVYMLNQLHRLFDEIIGLYDAHSVETLTTGRVIVGGLQVSKGVKHAREMALLSLQLVQSFRTYRIHHIPKEKLLLRIGLHSGECVAGVVGSKIPRYCLLGDAINTAAVMESTGEAYKIHMTSATKHLLDEFGTFSIEQREDVGLMVCKIQKLSIPFSPFPNPLFHRLSNAVKITL</sequence>
<dbReference type="GO" id="GO:0004383">
    <property type="term" value="F:guanylate cyclase activity"/>
    <property type="evidence" value="ECO:0007669"/>
    <property type="project" value="TreeGrafter"/>
</dbReference>
<reference evidence="11" key="1">
    <citation type="journal article" date="2023" name="Mol. Biol. Evol.">
        <title>Third-Generation Sequencing Reveals the Adaptive Role of the Epigenome in Three Deep-Sea Polychaetes.</title>
        <authorList>
            <person name="Perez M."/>
            <person name="Aroh O."/>
            <person name="Sun Y."/>
            <person name="Lan Y."/>
            <person name="Juniper S.K."/>
            <person name="Young C.R."/>
            <person name="Angers B."/>
            <person name="Qian P.Y."/>
        </authorList>
    </citation>
    <scope>NUCLEOTIDE SEQUENCE</scope>
    <source>
        <strain evidence="11">R07B-5</strain>
    </source>
</reference>
<dbReference type="PANTHER" id="PTHR11920">
    <property type="entry name" value="GUANYLYL CYCLASE"/>
    <property type="match status" value="1"/>
</dbReference>
<accession>A0AAD9KGX1</accession>